<dbReference type="AlphaFoldDB" id="A0AA42PX78"/>
<accession>A0AA42PX78</accession>
<dbReference type="InterPro" id="IPR050090">
    <property type="entry name" value="Tyrosine_recombinase_XerCD"/>
</dbReference>
<evidence type="ECO:0000313" key="8">
    <source>
        <dbReference type="EMBL" id="MDH1321595.1"/>
    </source>
</evidence>
<dbReference type="NCBIfam" id="NF007370">
    <property type="entry name" value="PRK09870.1"/>
    <property type="match status" value="1"/>
</dbReference>
<evidence type="ECO:0000256" key="4">
    <source>
        <dbReference type="ARBA" id="ARBA00023015"/>
    </source>
</evidence>
<keyword evidence="6" id="KW-0233">DNA recombination</keyword>
<dbReference type="InterPro" id="IPR013762">
    <property type="entry name" value="Integrase-like_cat_sf"/>
</dbReference>
<dbReference type="GO" id="GO:0015074">
    <property type="term" value="P:DNA integration"/>
    <property type="evidence" value="ECO:0007669"/>
    <property type="project" value="UniProtKB-KW"/>
</dbReference>
<proteinExistence type="inferred from homology"/>
<evidence type="ECO:0000256" key="1">
    <source>
        <dbReference type="ARBA" id="ARBA00008857"/>
    </source>
</evidence>
<evidence type="ECO:0000256" key="2">
    <source>
        <dbReference type="ARBA" id="ARBA00022558"/>
    </source>
</evidence>
<evidence type="ECO:0000256" key="6">
    <source>
        <dbReference type="ARBA" id="ARBA00023172"/>
    </source>
</evidence>
<dbReference type="PANTHER" id="PTHR30349">
    <property type="entry name" value="PHAGE INTEGRASE-RELATED"/>
    <property type="match status" value="1"/>
</dbReference>
<gene>
    <name evidence="8" type="ORF">N5C39_24945</name>
</gene>
<keyword evidence="4" id="KW-0805">Transcription regulation</keyword>
<dbReference type="EMBL" id="JAOCAP010000047">
    <property type="protein sequence ID" value="MDH1321595.1"/>
    <property type="molecule type" value="Genomic_DNA"/>
</dbReference>
<evidence type="ECO:0000256" key="3">
    <source>
        <dbReference type="ARBA" id="ARBA00022908"/>
    </source>
</evidence>
<dbReference type="GO" id="GO:0003677">
    <property type="term" value="F:DNA binding"/>
    <property type="evidence" value="ECO:0007669"/>
    <property type="project" value="InterPro"/>
</dbReference>
<dbReference type="Pfam" id="PF00589">
    <property type="entry name" value="Phage_integrase"/>
    <property type="match status" value="1"/>
</dbReference>
<organism evidence="8 9">
    <name type="scientific">Enterobacter bugandensis</name>
    <dbReference type="NCBI Taxonomy" id="881260"/>
    <lineage>
        <taxon>Bacteria</taxon>
        <taxon>Pseudomonadati</taxon>
        <taxon>Pseudomonadota</taxon>
        <taxon>Gammaproteobacteria</taxon>
        <taxon>Enterobacterales</taxon>
        <taxon>Enterobacteriaceae</taxon>
        <taxon>Enterobacter</taxon>
    </lineage>
</organism>
<dbReference type="SUPFAM" id="SSF56349">
    <property type="entry name" value="DNA breaking-rejoining enzymes"/>
    <property type="match status" value="1"/>
</dbReference>
<keyword evidence="2" id="KW-1029">Fimbrium biogenesis</keyword>
<dbReference type="Proteomes" id="UP001158416">
    <property type="component" value="Unassembled WGS sequence"/>
</dbReference>
<dbReference type="GO" id="GO:0006310">
    <property type="term" value="P:DNA recombination"/>
    <property type="evidence" value="ECO:0007669"/>
    <property type="project" value="UniProtKB-KW"/>
</dbReference>
<evidence type="ECO:0000259" key="7">
    <source>
        <dbReference type="PROSITE" id="PS51898"/>
    </source>
</evidence>
<dbReference type="PROSITE" id="PS51898">
    <property type="entry name" value="TYR_RECOMBINASE"/>
    <property type="match status" value="1"/>
</dbReference>
<dbReference type="InterPro" id="IPR002104">
    <property type="entry name" value="Integrase_catalytic"/>
</dbReference>
<keyword evidence="3" id="KW-0229">DNA integration</keyword>
<evidence type="ECO:0000313" key="9">
    <source>
        <dbReference type="Proteomes" id="UP001158416"/>
    </source>
</evidence>
<keyword evidence="5" id="KW-0804">Transcription</keyword>
<comment type="similarity">
    <text evidence="1">Belongs to the 'phage' integrase family.</text>
</comment>
<comment type="caution">
    <text evidence="8">The sequence shown here is derived from an EMBL/GenBank/DDBJ whole genome shotgun (WGS) entry which is preliminary data.</text>
</comment>
<dbReference type="Gene3D" id="1.10.443.10">
    <property type="entry name" value="Intergrase catalytic core"/>
    <property type="match status" value="1"/>
</dbReference>
<dbReference type="PANTHER" id="PTHR30349:SF62">
    <property type="entry name" value="TYPE 1 FIMBRIAE REGULATORY PROTEIN FIMB-RELATED"/>
    <property type="match status" value="1"/>
</dbReference>
<dbReference type="RefSeq" id="WP_280030578.1">
    <property type="nucleotide sequence ID" value="NZ_JAOCAP010000047.1"/>
</dbReference>
<evidence type="ECO:0000256" key="5">
    <source>
        <dbReference type="ARBA" id="ARBA00023163"/>
    </source>
</evidence>
<dbReference type="InterPro" id="IPR011010">
    <property type="entry name" value="DNA_brk_join_enz"/>
</dbReference>
<protein>
    <submittedName>
        <fullName evidence="8">Tyrosine-type DNA invertase</fullName>
    </submittedName>
</protein>
<reference evidence="8" key="1">
    <citation type="submission" date="2022-09" db="EMBL/GenBank/DDBJ databases">
        <title>Intensive care unit water sources are persistently colonized with multi-drug resistant bacteria and are the site of extensive horizontal gene transfer of antibiotic resistance genes.</title>
        <authorList>
            <person name="Diorio-Toth L."/>
        </authorList>
    </citation>
    <scope>NUCLEOTIDE SEQUENCE</scope>
    <source>
        <strain evidence="8">GD03936</strain>
    </source>
</reference>
<name>A0AA42PX78_9ENTR</name>
<feature type="domain" description="Tyr recombinase" evidence="7">
    <location>
        <begin position="2"/>
        <end position="182"/>
    </location>
</feature>
<sequence>MKKRKYLTQEEIKLLLAVSLNDKNGVRNHCIVHLLYRHGFRVSELCAMKISDIDMHGKTIYVSRLKNGFSTIHPIVKEEEKALNLWIQERKAQRHGDGWLFPSKNGRPLSRKTIYAIIKSLGCKARLSLNIHPHMLRHACGFALADQGNDTRLIQDYLGHRNIHHTVIYTASNAARFLKIWQ</sequence>